<keyword evidence="1" id="KW-0391">Immunity</keyword>
<feature type="domain" description="Ig-like" evidence="5">
    <location>
        <begin position="110"/>
        <end position="228"/>
    </location>
</feature>
<keyword evidence="3" id="KW-1280">Immunoglobulin</keyword>
<evidence type="ECO:0000313" key="6">
    <source>
        <dbReference type="EMBL" id="MEQ2293198.1"/>
    </source>
</evidence>
<reference evidence="6 7" key="1">
    <citation type="submission" date="2021-06" db="EMBL/GenBank/DDBJ databases">
        <authorList>
            <person name="Palmer J.M."/>
        </authorList>
    </citation>
    <scope>NUCLEOTIDE SEQUENCE [LARGE SCALE GENOMIC DNA]</scope>
    <source>
        <strain evidence="6 7">AS_MEX2019</strain>
        <tissue evidence="6">Muscle</tissue>
    </source>
</reference>
<feature type="signal peptide" evidence="4">
    <location>
        <begin position="1"/>
        <end position="18"/>
    </location>
</feature>
<feature type="chain" id="PRO_5045413996" description="Ig-like domain-containing protein" evidence="4">
    <location>
        <begin position="19"/>
        <end position="228"/>
    </location>
</feature>
<keyword evidence="7" id="KW-1185">Reference proteome</keyword>
<protein>
    <recommendedName>
        <fullName evidence="5">Ig-like domain-containing protein</fullName>
    </recommendedName>
</protein>
<dbReference type="Proteomes" id="UP001469553">
    <property type="component" value="Unassembled WGS sequence"/>
</dbReference>
<organism evidence="6 7">
    <name type="scientific">Ameca splendens</name>
    <dbReference type="NCBI Taxonomy" id="208324"/>
    <lineage>
        <taxon>Eukaryota</taxon>
        <taxon>Metazoa</taxon>
        <taxon>Chordata</taxon>
        <taxon>Craniata</taxon>
        <taxon>Vertebrata</taxon>
        <taxon>Euteleostomi</taxon>
        <taxon>Actinopterygii</taxon>
        <taxon>Neopterygii</taxon>
        <taxon>Teleostei</taxon>
        <taxon>Neoteleostei</taxon>
        <taxon>Acanthomorphata</taxon>
        <taxon>Ovalentaria</taxon>
        <taxon>Atherinomorphae</taxon>
        <taxon>Cyprinodontiformes</taxon>
        <taxon>Goodeidae</taxon>
        <taxon>Ameca</taxon>
    </lineage>
</organism>
<dbReference type="InterPro" id="IPR036179">
    <property type="entry name" value="Ig-like_dom_sf"/>
</dbReference>
<dbReference type="PANTHER" id="PTHR23266">
    <property type="entry name" value="IMMUNOGLOBULIN HEAVY CHAIN"/>
    <property type="match status" value="1"/>
</dbReference>
<evidence type="ECO:0000256" key="2">
    <source>
        <dbReference type="ARBA" id="ARBA00023130"/>
    </source>
</evidence>
<evidence type="ECO:0000256" key="3">
    <source>
        <dbReference type="ARBA" id="ARBA00043265"/>
    </source>
</evidence>
<name>A0ABV0YHD6_9TELE</name>
<gene>
    <name evidence="6" type="ORF">AMECASPLE_030811</name>
</gene>
<evidence type="ECO:0000313" key="7">
    <source>
        <dbReference type="Proteomes" id="UP001469553"/>
    </source>
</evidence>
<accession>A0ABV0YHD6</accession>
<keyword evidence="4" id="KW-0732">Signal</keyword>
<keyword evidence="2" id="KW-1064">Adaptive immunity</keyword>
<dbReference type="InterPro" id="IPR003599">
    <property type="entry name" value="Ig_sub"/>
</dbReference>
<evidence type="ECO:0000256" key="4">
    <source>
        <dbReference type="SAM" id="SignalP"/>
    </source>
</evidence>
<evidence type="ECO:0000256" key="1">
    <source>
        <dbReference type="ARBA" id="ARBA00022859"/>
    </source>
</evidence>
<dbReference type="PROSITE" id="PS50835">
    <property type="entry name" value="IG_LIKE"/>
    <property type="match status" value="2"/>
</dbReference>
<feature type="domain" description="Ig-like" evidence="5">
    <location>
        <begin position="19"/>
        <end position="106"/>
    </location>
</feature>
<evidence type="ECO:0000259" key="5">
    <source>
        <dbReference type="PROSITE" id="PS50835"/>
    </source>
</evidence>
<dbReference type="InterPro" id="IPR013783">
    <property type="entry name" value="Ig-like_fold"/>
</dbReference>
<sequence>MFSLTLLLLSVAVSCVTCEQLNQPPSVTVQDGGGLTIICQVSYSIDSHFTHWIRQPAGKGLEWISRDTTVKDLLKDKFRVNLDSSNSRVTLYGKNMQPEDTAVYYCAREPTVTQTSCGAEQKPLFVNGQTLKGSEPAVKNPGDSHKLTCTASGFTFSNYWMHWVRLAPGKGLEWVANIRYDGVSQYYSQSVQGRFTISRDNSKQQLYLHMNHLKTEDSAVYYCARESQ</sequence>
<dbReference type="SMART" id="SM00409">
    <property type="entry name" value="IG"/>
    <property type="match status" value="2"/>
</dbReference>
<comment type="caution">
    <text evidence="6">The sequence shown here is derived from an EMBL/GenBank/DDBJ whole genome shotgun (WGS) entry which is preliminary data.</text>
</comment>
<dbReference type="InterPro" id="IPR013106">
    <property type="entry name" value="Ig_V-set"/>
</dbReference>
<dbReference type="Pfam" id="PF07686">
    <property type="entry name" value="V-set"/>
    <property type="match status" value="2"/>
</dbReference>
<dbReference type="InterPro" id="IPR007110">
    <property type="entry name" value="Ig-like_dom"/>
</dbReference>
<dbReference type="SMART" id="SM00406">
    <property type="entry name" value="IGv"/>
    <property type="match status" value="2"/>
</dbReference>
<proteinExistence type="predicted"/>
<dbReference type="Gene3D" id="2.60.40.10">
    <property type="entry name" value="Immunoglobulins"/>
    <property type="match status" value="2"/>
</dbReference>
<dbReference type="InterPro" id="IPR050199">
    <property type="entry name" value="IgHV"/>
</dbReference>
<dbReference type="SUPFAM" id="SSF48726">
    <property type="entry name" value="Immunoglobulin"/>
    <property type="match status" value="2"/>
</dbReference>
<dbReference type="EMBL" id="JAHRIP010031947">
    <property type="protein sequence ID" value="MEQ2293198.1"/>
    <property type="molecule type" value="Genomic_DNA"/>
</dbReference>